<dbReference type="Proteomes" id="UP000030762">
    <property type="component" value="Unassembled WGS sequence"/>
</dbReference>
<reference evidence="3 4" key="1">
    <citation type="submission" date="2012-04" db="EMBL/GenBank/DDBJ databases">
        <title>The Genome Sequence of Saprolegnia declina VS20.</title>
        <authorList>
            <consortium name="The Broad Institute Genome Sequencing Platform"/>
            <person name="Russ C."/>
            <person name="Nusbaum C."/>
            <person name="Tyler B."/>
            <person name="van West P."/>
            <person name="Dieguez-Uribeondo J."/>
            <person name="de Bruijn I."/>
            <person name="Tripathy S."/>
            <person name="Jiang R."/>
            <person name="Young S.K."/>
            <person name="Zeng Q."/>
            <person name="Gargeya S."/>
            <person name="Fitzgerald M."/>
            <person name="Haas B."/>
            <person name="Abouelleil A."/>
            <person name="Alvarado L."/>
            <person name="Arachchi H.M."/>
            <person name="Berlin A."/>
            <person name="Chapman S.B."/>
            <person name="Goldberg J."/>
            <person name="Griggs A."/>
            <person name="Gujja S."/>
            <person name="Hansen M."/>
            <person name="Howarth C."/>
            <person name="Imamovic A."/>
            <person name="Larimer J."/>
            <person name="McCowen C."/>
            <person name="Montmayeur A."/>
            <person name="Murphy C."/>
            <person name="Neiman D."/>
            <person name="Pearson M."/>
            <person name="Priest M."/>
            <person name="Roberts A."/>
            <person name="Saif S."/>
            <person name="Shea T."/>
            <person name="Sisk P."/>
            <person name="Sykes S."/>
            <person name="Wortman J."/>
            <person name="Nusbaum C."/>
            <person name="Birren B."/>
        </authorList>
    </citation>
    <scope>NUCLEOTIDE SEQUENCE [LARGE SCALE GENOMIC DNA]</scope>
    <source>
        <strain evidence="3 4">VS20</strain>
    </source>
</reference>
<feature type="compositionally biased region" description="Low complexity" evidence="1">
    <location>
        <begin position="45"/>
        <end position="55"/>
    </location>
</feature>
<feature type="region of interest" description="Disordered" evidence="1">
    <location>
        <begin position="39"/>
        <end position="99"/>
    </location>
</feature>
<evidence type="ECO:0000313" key="3">
    <source>
        <dbReference type="EMBL" id="EQC30686.1"/>
    </source>
</evidence>
<name>T0Q7S8_SAPDV</name>
<dbReference type="EMBL" id="JH767174">
    <property type="protein sequence ID" value="EQC30686.1"/>
    <property type="molecule type" value="Genomic_DNA"/>
</dbReference>
<sequence length="206" mass="22192">MATTSSPMLQVTAVAAASMAVVACSMLLRRLSFRETSPRPMRLTASDAPAAMARPAFKRPHRSKPLPLPAVREDAEETGETLSDSSSASPRTSRRRPRIQTVKHAWRAIQSVGEAYLYTGRGRRELEAAMNFVVTGATQQLGLDSLSQLFTKHPTAAALLYDHVDVIQSTAHARGDVVLSRLAGGLLGVLQQLDAAVDVPSTYTLL</sequence>
<feature type="transmembrane region" description="Helical" evidence="2">
    <location>
        <begin position="12"/>
        <end position="32"/>
    </location>
</feature>
<protein>
    <submittedName>
        <fullName evidence="3">Uncharacterized protein</fullName>
    </submittedName>
</protein>
<gene>
    <name evidence="3" type="ORF">SDRG_11739</name>
</gene>
<dbReference type="AlphaFoldDB" id="T0Q7S8"/>
<evidence type="ECO:0000256" key="2">
    <source>
        <dbReference type="SAM" id="Phobius"/>
    </source>
</evidence>
<keyword evidence="4" id="KW-1185">Reference proteome</keyword>
<dbReference type="OMA" id="AMNFVVT"/>
<organism evidence="3 4">
    <name type="scientific">Saprolegnia diclina (strain VS20)</name>
    <dbReference type="NCBI Taxonomy" id="1156394"/>
    <lineage>
        <taxon>Eukaryota</taxon>
        <taxon>Sar</taxon>
        <taxon>Stramenopiles</taxon>
        <taxon>Oomycota</taxon>
        <taxon>Saprolegniomycetes</taxon>
        <taxon>Saprolegniales</taxon>
        <taxon>Saprolegniaceae</taxon>
        <taxon>Saprolegnia</taxon>
    </lineage>
</organism>
<proteinExistence type="predicted"/>
<keyword evidence="2" id="KW-1133">Transmembrane helix</keyword>
<dbReference type="RefSeq" id="XP_008616012.1">
    <property type="nucleotide sequence ID" value="XM_008617790.1"/>
</dbReference>
<dbReference type="VEuPathDB" id="FungiDB:SDRG_11739"/>
<evidence type="ECO:0000256" key="1">
    <source>
        <dbReference type="SAM" id="MobiDB-lite"/>
    </source>
</evidence>
<keyword evidence="2" id="KW-0472">Membrane</keyword>
<accession>T0Q7S8</accession>
<dbReference type="OrthoDB" id="77545at2759"/>
<keyword evidence="2" id="KW-0812">Transmembrane</keyword>
<dbReference type="InParanoid" id="T0Q7S8"/>
<evidence type="ECO:0000313" key="4">
    <source>
        <dbReference type="Proteomes" id="UP000030762"/>
    </source>
</evidence>
<dbReference type="GeneID" id="19952466"/>